<organism evidence="2 3">
    <name type="scientific">Lepidopterella palustris CBS 459.81</name>
    <dbReference type="NCBI Taxonomy" id="1314670"/>
    <lineage>
        <taxon>Eukaryota</taxon>
        <taxon>Fungi</taxon>
        <taxon>Dikarya</taxon>
        <taxon>Ascomycota</taxon>
        <taxon>Pezizomycotina</taxon>
        <taxon>Dothideomycetes</taxon>
        <taxon>Pleosporomycetidae</taxon>
        <taxon>Mytilinidiales</taxon>
        <taxon>Argynnaceae</taxon>
        <taxon>Lepidopterella</taxon>
    </lineage>
</organism>
<evidence type="ECO:0000313" key="2">
    <source>
        <dbReference type="EMBL" id="OCK85187.1"/>
    </source>
</evidence>
<evidence type="ECO:0000313" key="3">
    <source>
        <dbReference type="Proteomes" id="UP000250266"/>
    </source>
</evidence>
<feature type="region of interest" description="Disordered" evidence="1">
    <location>
        <begin position="1355"/>
        <end position="1633"/>
    </location>
</feature>
<dbReference type="EMBL" id="KV744823">
    <property type="protein sequence ID" value="OCK85187.1"/>
    <property type="molecule type" value="Genomic_DNA"/>
</dbReference>
<feature type="region of interest" description="Disordered" evidence="1">
    <location>
        <begin position="570"/>
        <end position="655"/>
    </location>
</feature>
<feature type="region of interest" description="Disordered" evidence="1">
    <location>
        <begin position="252"/>
        <end position="283"/>
    </location>
</feature>
<feature type="compositionally biased region" description="Polar residues" evidence="1">
    <location>
        <begin position="1193"/>
        <end position="1208"/>
    </location>
</feature>
<feature type="compositionally biased region" description="Basic and acidic residues" evidence="1">
    <location>
        <begin position="1543"/>
        <end position="1553"/>
    </location>
</feature>
<feature type="compositionally biased region" description="Polar residues" evidence="1">
    <location>
        <begin position="1327"/>
        <end position="1338"/>
    </location>
</feature>
<gene>
    <name evidence="2" type="ORF">K432DRAFT_400502</name>
</gene>
<evidence type="ECO:0000256" key="1">
    <source>
        <dbReference type="SAM" id="MobiDB-lite"/>
    </source>
</evidence>
<feature type="compositionally biased region" description="Basic and acidic residues" evidence="1">
    <location>
        <begin position="1595"/>
        <end position="1605"/>
    </location>
</feature>
<feature type="compositionally biased region" description="Low complexity" evidence="1">
    <location>
        <begin position="1522"/>
        <end position="1534"/>
    </location>
</feature>
<dbReference type="Proteomes" id="UP000250266">
    <property type="component" value="Unassembled WGS sequence"/>
</dbReference>
<feature type="compositionally biased region" description="Polar residues" evidence="1">
    <location>
        <begin position="1274"/>
        <end position="1283"/>
    </location>
</feature>
<feature type="compositionally biased region" description="Polar residues" evidence="1">
    <location>
        <begin position="1367"/>
        <end position="1393"/>
    </location>
</feature>
<accession>A0A8E2JJX9</accession>
<feature type="compositionally biased region" description="Basic and acidic residues" evidence="1">
    <location>
        <begin position="1038"/>
        <end position="1048"/>
    </location>
</feature>
<feature type="compositionally biased region" description="Acidic residues" evidence="1">
    <location>
        <begin position="1076"/>
        <end position="1090"/>
    </location>
</feature>
<feature type="compositionally biased region" description="Basic residues" evidence="1">
    <location>
        <begin position="1226"/>
        <end position="1235"/>
    </location>
</feature>
<feature type="compositionally biased region" description="Polar residues" evidence="1">
    <location>
        <begin position="1479"/>
        <end position="1489"/>
    </location>
</feature>
<feature type="compositionally biased region" description="Low complexity" evidence="1">
    <location>
        <begin position="1054"/>
        <end position="1063"/>
    </location>
</feature>
<keyword evidence="3" id="KW-1185">Reference proteome</keyword>
<feature type="compositionally biased region" description="Basic and acidic residues" evidence="1">
    <location>
        <begin position="252"/>
        <end position="264"/>
    </location>
</feature>
<feature type="region of interest" description="Disordered" evidence="1">
    <location>
        <begin position="106"/>
        <end position="201"/>
    </location>
</feature>
<feature type="compositionally biased region" description="Polar residues" evidence="1">
    <location>
        <begin position="106"/>
        <end position="120"/>
    </location>
</feature>
<feature type="compositionally biased region" description="Polar residues" evidence="1">
    <location>
        <begin position="1430"/>
        <end position="1441"/>
    </location>
</feature>
<feature type="compositionally biased region" description="Basic and acidic residues" evidence="1">
    <location>
        <begin position="164"/>
        <end position="176"/>
    </location>
</feature>
<name>A0A8E2JJX9_9PEZI</name>
<feature type="compositionally biased region" description="Polar residues" evidence="1">
    <location>
        <begin position="190"/>
        <end position="200"/>
    </location>
</feature>
<feature type="region of interest" description="Disordered" evidence="1">
    <location>
        <begin position="440"/>
        <end position="509"/>
    </location>
</feature>
<feature type="compositionally biased region" description="Acidic residues" evidence="1">
    <location>
        <begin position="1458"/>
        <end position="1468"/>
    </location>
</feature>
<feature type="region of interest" description="Disordered" evidence="1">
    <location>
        <begin position="832"/>
        <end position="879"/>
    </location>
</feature>
<feature type="compositionally biased region" description="Basic residues" evidence="1">
    <location>
        <begin position="1259"/>
        <end position="1271"/>
    </location>
</feature>
<feature type="compositionally biased region" description="Basic residues" evidence="1">
    <location>
        <begin position="1028"/>
        <end position="1037"/>
    </location>
</feature>
<protein>
    <submittedName>
        <fullName evidence="2">Uncharacterized protein</fullName>
    </submittedName>
</protein>
<reference evidence="2 3" key="1">
    <citation type="journal article" date="2016" name="Nat. Commun.">
        <title>Ectomycorrhizal ecology is imprinted in the genome of the dominant symbiotic fungus Cenococcum geophilum.</title>
        <authorList>
            <consortium name="DOE Joint Genome Institute"/>
            <person name="Peter M."/>
            <person name="Kohler A."/>
            <person name="Ohm R.A."/>
            <person name="Kuo A."/>
            <person name="Krutzmann J."/>
            <person name="Morin E."/>
            <person name="Arend M."/>
            <person name="Barry K.W."/>
            <person name="Binder M."/>
            <person name="Choi C."/>
            <person name="Clum A."/>
            <person name="Copeland A."/>
            <person name="Grisel N."/>
            <person name="Haridas S."/>
            <person name="Kipfer T."/>
            <person name="LaButti K."/>
            <person name="Lindquist E."/>
            <person name="Lipzen A."/>
            <person name="Maire R."/>
            <person name="Meier B."/>
            <person name="Mihaltcheva S."/>
            <person name="Molinier V."/>
            <person name="Murat C."/>
            <person name="Poggeler S."/>
            <person name="Quandt C.A."/>
            <person name="Sperisen C."/>
            <person name="Tritt A."/>
            <person name="Tisserant E."/>
            <person name="Crous P.W."/>
            <person name="Henrissat B."/>
            <person name="Nehls U."/>
            <person name="Egli S."/>
            <person name="Spatafora J.W."/>
            <person name="Grigoriev I.V."/>
            <person name="Martin F.M."/>
        </authorList>
    </citation>
    <scope>NUCLEOTIDE SEQUENCE [LARGE SCALE GENOMIC DNA]</scope>
    <source>
        <strain evidence="2 3">CBS 459.81</strain>
    </source>
</reference>
<feature type="compositionally biased region" description="Polar residues" evidence="1">
    <location>
        <begin position="1118"/>
        <end position="1128"/>
    </location>
</feature>
<feature type="region of interest" description="Disordered" evidence="1">
    <location>
        <begin position="1169"/>
        <end position="1338"/>
    </location>
</feature>
<feature type="compositionally biased region" description="Low complexity" evidence="1">
    <location>
        <begin position="1394"/>
        <end position="1404"/>
    </location>
</feature>
<feature type="region of interest" description="Disordered" evidence="1">
    <location>
        <begin position="1028"/>
        <end position="1156"/>
    </location>
</feature>
<proteinExistence type="predicted"/>
<sequence length="1633" mass="177345">MDRVPAAIRTYDVHINPTAYEVDGDRYIDIGGRTFRSPQYLFHDNEDYESEPTWEEGLQEIENFDWSVPVDGRTRHDGKVQALTTVSSSANLHCDGLAENEISKSQTQANAVEENQQRGPESNLWADRNRDGGFDSMEISELRTPTCEWEQAQTEDDAGSPADADSRRKENEEALRNTESPENGKAPATKFSTDNESMAQHAQLDLSKYRTLNDAMNRMNISESQAVPELVGNEATTVTMDLPEKHIMTESRTRDGGELQKTTDDSVTLDNPMPHIDGVGPKTSVLSVTKDEAALTAGSSIAPESGKPLGPEIHNGQATEEIELSNKSEYGIQEAPCNYLDAEGTQEVASPNAPETFEHQESEMHHQEADSPVLSSVEFQPSIYPAAFYEKHEAATSPYLWLPFIDTPRFSPPRPSCSPISEIANSRCKGRGHSQLAISANLDPGKSANGLGTGLSNPNTDADHPTGATGGADTPVVLKSRTVTPPHTLRHRSTSRIPQEYSAVGTPESEDDQVIEDAEMEMPMLKRDLRAQLEVAALAIGEPTTPLPNFGHISSCTTGQGIYGLGIPTQSTGTLGADKRMRSSPSPKMPAKRCRVEGKNGGDQFSTEDDEADDCTPRILSKDRNNVDESSQAEDSKDEDDGSPEQSTSHFADAVTPSEVVGIPNYFAMDRAELVALLEEHSIQLPPIRKNRSTRVKRIHDIDTKRIARLVEKDDLERMGINSNKYRTQLQAWLHEAGEDVQIKKYSTYELEIRLERRRAEAGKMTSSQVNHQTPEPMQEFIAPFNDQEDSKIYREQLSAVVEMASEKSPNPKSSTLLLEKQVEALIAQSNRTLHTPKTPIQADDLQSIKSGAPSRATTPRSVTRLKESRANSPADAPNKLLREPHNTEILMLGGKVDNQRTTDQLAKQVTTLKAAKAENKLTPGQRIKQVATPKAAKVVDKRKTDQPAKQVAVQKLAKTLQLAPMDYFSKTKDELASFIRERGVTYWSPTSKKADLVEYLRRSDTEFAKNYNKLTNEKLNTLLRQRKGVRKVRAKMTKPERIAELKQLDAQIAPSPAASTSKSPKRKVPVNEASSEGDDENASEEDAELSDQPAENSKVATDAAGPADHEEEDFEVESTSAQASEVTPATRRPATISDVAPLQKGCPSKLSTPLSKAPVSQAVTFARALTPSPPATPKGPITPVTQKILATPDTSRTLNKSSTEVAQSSSISPSVPPKPKTYSQLKRKAPKKKNPSSSAKVDKSFQPDGGSSSDDTRAKKRRRKRKRKKAIASTRNANSNGGTAKPPPRAKSRQSDVGPATSEAAAASEDVRTGLAASVPADPIATDSSELSSADSMQSPFGIKHVAAAAPNEAMSSTLVPEATFDHNQTVEQGSPPTQETSASLSPSPKNQSAPEPASEAPAINTAKPKGWTLFGTFGFPSFGKRNRTPQASTGLSVTDSVAGRSPHTAPEAAAENGEDEEMADVIDSDKTPDEEPSVSTQVANSDKTAGEEPNMNTQAAEPDSPLFVWLNRPARRRSSARVAAAETLAAEGGAKDSNGAAEEKLESKLKPVVEGPTAKENRKRTRSLQPFPVSSRTVQGKNEDVNGAADEAAMDKEKGEKETKKRARSLQPAAVEKKLRRSARLTSQGVE</sequence>